<sequence>MSTTLPLFDEPETPETTESTTELRIADEPIVVRRSDLENYANCPLAARMAGSVGKLAEAGEQCHQIIAGAIRKFVTTKGNMKSNDLADFMVRGSWESRGDVNQETVDAMRPGAWSVARYIADLHWSNILAFDGGEDLTASYTYEDEEGSAFTADVSCSGQFDADIDVLHPITDELQAMRLTAEFDLLHSVRYPNRLQLVDWKTGHAKWTDAMVESSFQFQFYSYLTLASFPTMDAVDVIIFNVRHNTRTAGVRFLRSDMDRIRGRIEEACRTYLMNYLIPLDQVEARPSREGCQFCDQAARCTVCDWDIRDTAQDPPRALQRAIVLEQALKCLKTGMNAECKKSGDDIQSGNDKYGMKKPRSRIVPGFYSASASIEDGGEE</sequence>
<dbReference type="InterPro" id="IPR038726">
    <property type="entry name" value="PDDEXK_AddAB-type"/>
</dbReference>
<dbReference type="EMBL" id="LR797178">
    <property type="protein sequence ID" value="CAB4191589.1"/>
    <property type="molecule type" value="Genomic_DNA"/>
</dbReference>
<evidence type="ECO:0000259" key="2">
    <source>
        <dbReference type="Pfam" id="PF12705"/>
    </source>
</evidence>
<proteinExistence type="predicted"/>
<feature type="region of interest" description="Disordered" evidence="1">
    <location>
        <begin position="1"/>
        <end position="21"/>
    </location>
</feature>
<evidence type="ECO:0000313" key="3">
    <source>
        <dbReference type="EMBL" id="CAB4191589.1"/>
    </source>
</evidence>
<evidence type="ECO:0000256" key="1">
    <source>
        <dbReference type="SAM" id="MobiDB-lite"/>
    </source>
</evidence>
<protein>
    <submittedName>
        <fullName evidence="3">PD-(D/E)XK nuclease superfamily</fullName>
    </submittedName>
</protein>
<name>A0A6J5R3U0_9CAUD</name>
<gene>
    <name evidence="3" type="ORF">UFOVP1229_52</name>
</gene>
<accession>A0A6J5R3U0</accession>
<dbReference type="Pfam" id="PF12705">
    <property type="entry name" value="PDDEXK_1"/>
    <property type="match status" value="1"/>
</dbReference>
<reference evidence="3" key="1">
    <citation type="submission" date="2020-05" db="EMBL/GenBank/DDBJ databases">
        <authorList>
            <person name="Chiriac C."/>
            <person name="Salcher M."/>
            <person name="Ghai R."/>
            <person name="Kavagutti S V."/>
        </authorList>
    </citation>
    <scope>NUCLEOTIDE SEQUENCE</scope>
</reference>
<organism evidence="3">
    <name type="scientific">uncultured Caudovirales phage</name>
    <dbReference type="NCBI Taxonomy" id="2100421"/>
    <lineage>
        <taxon>Viruses</taxon>
        <taxon>Duplodnaviria</taxon>
        <taxon>Heunggongvirae</taxon>
        <taxon>Uroviricota</taxon>
        <taxon>Caudoviricetes</taxon>
        <taxon>Peduoviridae</taxon>
        <taxon>Maltschvirus</taxon>
        <taxon>Maltschvirus maltsch</taxon>
    </lineage>
</organism>
<feature type="domain" description="PD-(D/E)XK endonuclease-like" evidence="2">
    <location>
        <begin position="35"/>
        <end position="302"/>
    </location>
</feature>